<feature type="region of interest" description="Disordered" evidence="5">
    <location>
        <begin position="87"/>
        <end position="120"/>
    </location>
</feature>
<feature type="compositionally biased region" description="Polar residues" evidence="5">
    <location>
        <begin position="26"/>
        <end position="39"/>
    </location>
</feature>
<dbReference type="GO" id="GO:0005634">
    <property type="term" value="C:nucleus"/>
    <property type="evidence" value="ECO:0007669"/>
    <property type="project" value="UniProtKB-SubCell"/>
</dbReference>
<evidence type="ECO:0000256" key="2">
    <source>
        <dbReference type="ARBA" id="ARBA00023015"/>
    </source>
</evidence>
<evidence type="ECO:0000256" key="5">
    <source>
        <dbReference type="SAM" id="MobiDB-lite"/>
    </source>
</evidence>
<dbReference type="Gene3D" id="2.60.40.720">
    <property type="match status" value="1"/>
</dbReference>
<evidence type="ECO:0000313" key="7">
    <source>
        <dbReference type="EMBL" id="CAD7197608.1"/>
    </source>
</evidence>
<dbReference type="InterPro" id="IPR011615">
    <property type="entry name" value="p53_DNA-bd"/>
</dbReference>
<evidence type="ECO:0000256" key="3">
    <source>
        <dbReference type="ARBA" id="ARBA00023163"/>
    </source>
</evidence>
<feature type="compositionally biased region" description="Polar residues" evidence="5">
    <location>
        <begin position="100"/>
        <end position="116"/>
    </location>
</feature>
<reference evidence="7" key="1">
    <citation type="submission" date="2020-11" db="EMBL/GenBank/DDBJ databases">
        <authorList>
            <person name="Tran Van P."/>
        </authorList>
    </citation>
    <scope>NUCLEOTIDE SEQUENCE</scope>
</reference>
<dbReference type="AlphaFoldDB" id="A0A7R8VFM6"/>
<feature type="region of interest" description="Disordered" evidence="5">
    <location>
        <begin position="231"/>
        <end position="253"/>
    </location>
</feature>
<sequence>MDQWLKTGSVRKRKLTETPNEEPCTSFDTDWTNNMTPQQKTEERKKMSPLCIGLFPHFASFPSGTVVGRSSLNVRVCSCPKRDSAKEEKDLAKAAERGDPSQSSCKRVTDSNTTRLSLKRKKESDTTLLMCLTKDAKMFAAMMHSYYKFRDDSQSELKRSVVMRLANIITLPTPPVLPLRPMGMSPESGRSSTPASSRGESFHQLTPVIPLAQPELQPSPVHQQFTLLASGEEPPSVGAPDSQEPSSVHRTSPPFPRLLEGRVIFEIGSPHLCTLMLECDIVKLGIPLVPFTHLRYPSPETAAPFQTSV</sequence>
<dbReference type="InterPro" id="IPR008967">
    <property type="entry name" value="p53-like_TF_DNA-bd_sf"/>
</dbReference>
<evidence type="ECO:0000256" key="1">
    <source>
        <dbReference type="ARBA" id="ARBA00004123"/>
    </source>
</evidence>
<dbReference type="GO" id="GO:0006357">
    <property type="term" value="P:regulation of transcription by RNA polymerase II"/>
    <property type="evidence" value="ECO:0007669"/>
    <property type="project" value="UniProtKB-ARBA"/>
</dbReference>
<dbReference type="EMBL" id="OA565733">
    <property type="protein sequence ID" value="CAD7197608.1"/>
    <property type="molecule type" value="Genomic_DNA"/>
</dbReference>
<gene>
    <name evidence="7" type="ORF">TDIB3V08_LOCUS3911</name>
</gene>
<proteinExistence type="predicted"/>
<accession>A0A7R8VFM6</accession>
<dbReference type="InterPro" id="IPR012346">
    <property type="entry name" value="p53/RUNT-type_TF_DNA-bd_sf"/>
</dbReference>
<keyword evidence="2" id="KW-0805">Transcription regulation</keyword>
<protein>
    <recommendedName>
        <fullName evidence="6">p53 DNA-binding domain-containing protein</fullName>
    </recommendedName>
</protein>
<dbReference type="GO" id="GO:0003700">
    <property type="term" value="F:DNA-binding transcription factor activity"/>
    <property type="evidence" value="ECO:0007669"/>
    <property type="project" value="InterPro"/>
</dbReference>
<evidence type="ECO:0000256" key="4">
    <source>
        <dbReference type="ARBA" id="ARBA00023242"/>
    </source>
</evidence>
<feature type="region of interest" description="Disordered" evidence="5">
    <location>
        <begin position="178"/>
        <end position="201"/>
    </location>
</feature>
<organism evidence="7">
    <name type="scientific">Timema douglasi</name>
    <name type="common">Walking stick</name>
    <dbReference type="NCBI Taxonomy" id="61478"/>
    <lineage>
        <taxon>Eukaryota</taxon>
        <taxon>Metazoa</taxon>
        <taxon>Ecdysozoa</taxon>
        <taxon>Arthropoda</taxon>
        <taxon>Hexapoda</taxon>
        <taxon>Insecta</taxon>
        <taxon>Pterygota</taxon>
        <taxon>Neoptera</taxon>
        <taxon>Polyneoptera</taxon>
        <taxon>Phasmatodea</taxon>
        <taxon>Timematodea</taxon>
        <taxon>Timematoidea</taxon>
        <taxon>Timematidae</taxon>
        <taxon>Timema</taxon>
    </lineage>
</organism>
<feature type="domain" description="p53 DNA-binding" evidence="6">
    <location>
        <begin position="63"/>
        <end position="90"/>
    </location>
</feature>
<name>A0A7R8VFM6_TIMDO</name>
<feature type="compositionally biased region" description="Basic and acidic residues" evidence="5">
    <location>
        <begin position="87"/>
        <end position="99"/>
    </location>
</feature>
<feature type="compositionally biased region" description="Polar residues" evidence="5">
    <location>
        <begin position="188"/>
        <end position="199"/>
    </location>
</feature>
<dbReference type="GO" id="GO:0000976">
    <property type="term" value="F:transcription cis-regulatory region binding"/>
    <property type="evidence" value="ECO:0007669"/>
    <property type="project" value="InterPro"/>
</dbReference>
<comment type="subcellular location">
    <subcellularLocation>
        <location evidence="1">Nucleus</location>
    </subcellularLocation>
</comment>
<keyword evidence="4" id="KW-0539">Nucleus</keyword>
<dbReference type="Pfam" id="PF00870">
    <property type="entry name" value="P53"/>
    <property type="match status" value="1"/>
</dbReference>
<evidence type="ECO:0000259" key="6">
    <source>
        <dbReference type="Pfam" id="PF00870"/>
    </source>
</evidence>
<feature type="region of interest" description="Disordered" evidence="5">
    <location>
        <begin position="1"/>
        <end position="43"/>
    </location>
</feature>
<keyword evidence="3" id="KW-0804">Transcription</keyword>
<dbReference type="SUPFAM" id="SSF49417">
    <property type="entry name" value="p53-like transcription factors"/>
    <property type="match status" value="1"/>
</dbReference>